<proteinExistence type="predicted"/>
<keyword evidence="2" id="KW-1185">Reference proteome</keyword>
<evidence type="ECO:0000313" key="1">
    <source>
        <dbReference type="EMBL" id="EKU89348.1"/>
    </source>
</evidence>
<dbReference type="HOGENOM" id="CLU_2380272_0_0_10"/>
<name>K9DY94_9BACE</name>
<gene>
    <name evidence="1" type="ORF">HMPREF9447_03673</name>
</gene>
<protein>
    <submittedName>
        <fullName evidence="1">Uncharacterized protein</fullName>
    </submittedName>
</protein>
<dbReference type="EMBL" id="ADLF01000015">
    <property type="protein sequence ID" value="EKU89348.1"/>
    <property type="molecule type" value="Genomic_DNA"/>
</dbReference>
<comment type="caution">
    <text evidence="1">The sequence shown here is derived from an EMBL/GenBank/DDBJ whole genome shotgun (WGS) entry which is preliminary data.</text>
</comment>
<organism evidence="1 2">
    <name type="scientific">Bacteroides oleiciplenus YIT 12058</name>
    <dbReference type="NCBI Taxonomy" id="742727"/>
    <lineage>
        <taxon>Bacteria</taxon>
        <taxon>Pseudomonadati</taxon>
        <taxon>Bacteroidota</taxon>
        <taxon>Bacteroidia</taxon>
        <taxon>Bacteroidales</taxon>
        <taxon>Bacteroidaceae</taxon>
        <taxon>Bacteroides</taxon>
    </lineage>
</organism>
<dbReference type="AlphaFoldDB" id="K9DY94"/>
<dbReference type="Proteomes" id="UP000009872">
    <property type="component" value="Unassembled WGS sequence"/>
</dbReference>
<accession>K9DY94</accession>
<sequence length="94" mass="10914">MIIRFVRSALSPNRIRSVSAPYQLRSISVSIEYGAGTEILRSRHGVGTELIWINYREDMESIPLYIPQSKVFRILSLEIFIIELYLTHILFDIS</sequence>
<evidence type="ECO:0000313" key="2">
    <source>
        <dbReference type="Proteomes" id="UP000009872"/>
    </source>
</evidence>
<reference evidence="1 2" key="1">
    <citation type="submission" date="2012-09" db="EMBL/GenBank/DDBJ databases">
        <title>The Genome Sequence of Bacteroides oleiciplenus YIT 12058.</title>
        <authorList>
            <consortium name="The Broad Institute Genome Sequencing Platform"/>
            <person name="Earl A."/>
            <person name="Ward D."/>
            <person name="Feldgarden M."/>
            <person name="Gevers D."/>
            <person name="Morotomi M."/>
            <person name="Walker B."/>
            <person name="Young S.K."/>
            <person name="Zeng Q."/>
            <person name="Gargeya S."/>
            <person name="Fitzgerald M."/>
            <person name="Haas B."/>
            <person name="Abouelleil A."/>
            <person name="Alvarado L."/>
            <person name="Arachchi H.M."/>
            <person name="Berlin A.M."/>
            <person name="Chapman S.B."/>
            <person name="Goldberg J."/>
            <person name="Griggs A."/>
            <person name="Gujja S."/>
            <person name="Hansen M."/>
            <person name="Howarth C."/>
            <person name="Imamovic A."/>
            <person name="Larimer J."/>
            <person name="McCowen C."/>
            <person name="Montmayeur A."/>
            <person name="Murphy C."/>
            <person name="Neiman D."/>
            <person name="Pearson M."/>
            <person name="Priest M."/>
            <person name="Roberts A."/>
            <person name="Saif S."/>
            <person name="Shea T."/>
            <person name="Sisk P."/>
            <person name="Sykes S."/>
            <person name="Wortman J."/>
            <person name="Nusbaum C."/>
            <person name="Birren B."/>
        </authorList>
    </citation>
    <scope>NUCLEOTIDE SEQUENCE [LARGE SCALE GENOMIC DNA]</scope>
    <source>
        <strain evidence="1 2">YIT 12058</strain>
    </source>
</reference>
<dbReference type="STRING" id="742727.HMPREF9447_03673"/>